<dbReference type="Pfam" id="PF08241">
    <property type="entry name" value="Methyltransf_11"/>
    <property type="match status" value="1"/>
</dbReference>
<dbReference type="SUPFAM" id="SSF53335">
    <property type="entry name" value="S-adenosyl-L-methionine-dependent methyltransferases"/>
    <property type="match status" value="1"/>
</dbReference>
<gene>
    <name evidence="2" type="ORF">EIY87_46235</name>
</gene>
<dbReference type="PANTHER" id="PTHR43591">
    <property type="entry name" value="METHYLTRANSFERASE"/>
    <property type="match status" value="1"/>
</dbReference>
<organism evidence="2 3">
    <name type="scientific">Amycolatopsis eburnea</name>
    <dbReference type="NCBI Taxonomy" id="2267691"/>
    <lineage>
        <taxon>Bacteria</taxon>
        <taxon>Bacillati</taxon>
        <taxon>Actinomycetota</taxon>
        <taxon>Actinomycetes</taxon>
        <taxon>Pseudonocardiales</taxon>
        <taxon>Pseudonocardiaceae</taxon>
        <taxon>Amycolatopsis</taxon>
    </lineage>
</organism>
<keyword evidence="2" id="KW-0808">Transferase</keyword>
<dbReference type="Gene3D" id="3.40.50.150">
    <property type="entry name" value="Vaccinia Virus protein VP39"/>
    <property type="match status" value="1"/>
</dbReference>
<protein>
    <submittedName>
        <fullName evidence="2">Class I SAM-dependent methyltransferase</fullName>
    </submittedName>
</protein>
<dbReference type="AlphaFoldDB" id="A0A3R9KCR6"/>
<dbReference type="RefSeq" id="WP_125316458.1">
    <property type="nucleotide sequence ID" value="NZ_RSEC01000066.1"/>
</dbReference>
<evidence type="ECO:0000259" key="1">
    <source>
        <dbReference type="Pfam" id="PF08241"/>
    </source>
</evidence>
<dbReference type="GO" id="GO:0008757">
    <property type="term" value="F:S-adenosylmethionine-dependent methyltransferase activity"/>
    <property type="evidence" value="ECO:0007669"/>
    <property type="project" value="InterPro"/>
</dbReference>
<sequence>MSEHRARFAAIFDEEVRRHNERFRAVAAVRPGEDVLDVGCGTGESTREAAAAGATALGVDLSAPAIAKARELGGAVFEVADVQTHPFPADTFDVVLSRFGAMFFPDPPAAFANLARALRPGGRLVLLVWQDRDRNEWYSVLRDALAPDAEPPPPGPHFSLGDPGRTRALLEGAGFTGVEFTEVREPVCYGPDAATATEFALGLLDVKQLLRDGDEHAVTRLRDAFATRETPEGVLLGARTWLVTARLSRA</sequence>
<dbReference type="EMBL" id="RSEC01000066">
    <property type="protein sequence ID" value="RSD07258.1"/>
    <property type="molecule type" value="Genomic_DNA"/>
</dbReference>
<dbReference type="InterPro" id="IPR013216">
    <property type="entry name" value="Methyltransf_11"/>
</dbReference>
<evidence type="ECO:0000313" key="3">
    <source>
        <dbReference type="Proteomes" id="UP000267081"/>
    </source>
</evidence>
<evidence type="ECO:0000313" key="2">
    <source>
        <dbReference type="EMBL" id="RSD07258.1"/>
    </source>
</evidence>
<reference evidence="2 3" key="1">
    <citation type="submission" date="2018-12" db="EMBL/GenBank/DDBJ databases">
        <title>Amycolatopsis eburnea sp. nov. actinomycete associate with arbuscular mycorrhiza fungal spore.</title>
        <authorList>
            <person name="Lumyong S."/>
            <person name="Chaiya L."/>
        </authorList>
    </citation>
    <scope>NUCLEOTIDE SEQUENCE [LARGE SCALE GENOMIC DNA]</scope>
    <source>
        <strain evidence="2 3">GLM-1</strain>
    </source>
</reference>
<comment type="caution">
    <text evidence="2">The sequence shown here is derived from an EMBL/GenBank/DDBJ whole genome shotgun (WGS) entry which is preliminary data.</text>
</comment>
<dbReference type="GO" id="GO:0032259">
    <property type="term" value="P:methylation"/>
    <property type="evidence" value="ECO:0007669"/>
    <property type="project" value="UniProtKB-KW"/>
</dbReference>
<dbReference type="Proteomes" id="UP000267081">
    <property type="component" value="Unassembled WGS sequence"/>
</dbReference>
<keyword evidence="3" id="KW-1185">Reference proteome</keyword>
<name>A0A3R9KCR6_9PSEU</name>
<accession>A0A3R9KCR6</accession>
<keyword evidence="2" id="KW-0489">Methyltransferase</keyword>
<dbReference type="InterPro" id="IPR029063">
    <property type="entry name" value="SAM-dependent_MTases_sf"/>
</dbReference>
<dbReference type="CDD" id="cd02440">
    <property type="entry name" value="AdoMet_MTases"/>
    <property type="match status" value="1"/>
</dbReference>
<dbReference type="OrthoDB" id="9777638at2"/>
<proteinExistence type="predicted"/>
<feature type="domain" description="Methyltransferase type 11" evidence="1">
    <location>
        <begin position="36"/>
        <end position="126"/>
    </location>
</feature>